<organism evidence="2 3">
    <name type="scientific">Rhodobacter capsulatus</name>
    <name type="common">Rhodopseudomonas capsulata</name>
    <dbReference type="NCBI Taxonomy" id="1061"/>
    <lineage>
        <taxon>Bacteria</taxon>
        <taxon>Pseudomonadati</taxon>
        <taxon>Pseudomonadota</taxon>
        <taxon>Alphaproteobacteria</taxon>
        <taxon>Rhodobacterales</taxon>
        <taxon>Rhodobacter group</taxon>
        <taxon>Rhodobacter</taxon>
    </lineage>
</organism>
<sequence length="341" mass="35805">MTALPQYEMLTAQGLWRDTPQAQRRLVLLSLGDATLVIRDNLSDRAVAHWSLAALIRRNPGAKPAVYGASEEPGEELEIGDELMVEAIEKVQAVIEARRPHPGRLRRIGWSLSLVALALGALLWLPGALVDQAARVVPTAKRTDIGRIVLRDMERTTGVACHSTEGDAALEALAARLQGISEIAVLPRGLTGARILPGGVVALGTDTLTGPDTPEVAAGAILSAQQAQAAENPLHAALAWAGSGAALTLLTTGDLPAERLRGYGEEVLSHPPAIAHGEAQTETLLEAFRATGVSSTPYAYAIDPTGEAALGLIEADPFRGAPAPEPVLADDQWLALKDICS</sequence>
<evidence type="ECO:0000313" key="2">
    <source>
        <dbReference type="EMBL" id="SDE75356.1"/>
    </source>
</evidence>
<gene>
    <name evidence="2" type="ORF">SAMN04244550_00988</name>
</gene>
<keyword evidence="1" id="KW-0812">Transmembrane</keyword>
<protein>
    <submittedName>
        <fullName evidence="2">Uncharacterized protein</fullName>
    </submittedName>
</protein>
<proteinExistence type="predicted"/>
<keyword evidence="1" id="KW-0472">Membrane</keyword>
<dbReference type="Proteomes" id="UP000183812">
    <property type="component" value="Unassembled WGS sequence"/>
</dbReference>
<feature type="transmembrane region" description="Helical" evidence="1">
    <location>
        <begin position="108"/>
        <end position="129"/>
    </location>
</feature>
<reference evidence="2 3" key="1">
    <citation type="submission" date="2016-10" db="EMBL/GenBank/DDBJ databases">
        <authorList>
            <person name="de Groot N.N."/>
        </authorList>
    </citation>
    <scope>NUCLEOTIDE SEQUENCE [LARGE SCALE GENOMIC DNA]</scope>
    <source>
        <strain evidence="3">DSM 938 / 37b4</strain>
    </source>
</reference>
<dbReference type="OrthoDB" id="7822309at2"/>
<dbReference type="RefSeq" id="WP_074553036.1">
    <property type="nucleotide sequence ID" value="NZ_CP119563.1"/>
</dbReference>
<dbReference type="AlphaFoldDB" id="A0A1G7FHD2"/>
<dbReference type="EMBL" id="FNAY01000003">
    <property type="protein sequence ID" value="SDE75356.1"/>
    <property type="molecule type" value="Genomic_DNA"/>
</dbReference>
<name>A0A1G7FHD2_RHOCA</name>
<evidence type="ECO:0000313" key="3">
    <source>
        <dbReference type="Proteomes" id="UP000183812"/>
    </source>
</evidence>
<keyword evidence="1" id="KW-1133">Transmembrane helix</keyword>
<accession>A0A1G7FHD2</accession>
<evidence type="ECO:0000256" key="1">
    <source>
        <dbReference type="SAM" id="Phobius"/>
    </source>
</evidence>